<dbReference type="Pfam" id="PF09079">
    <property type="entry name" value="WHD_Cdc6"/>
    <property type="match status" value="1"/>
</dbReference>
<keyword evidence="3" id="KW-0132">Cell division</keyword>
<dbReference type="FunCoup" id="A0A1X7UK55">
    <property type="interactions" value="624"/>
</dbReference>
<feature type="compositionally biased region" description="Basic and acidic residues" evidence="8">
    <location>
        <begin position="85"/>
        <end position="94"/>
    </location>
</feature>
<evidence type="ECO:0000259" key="10">
    <source>
        <dbReference type="SMART" id="SM01074"/>
    </source>
</evidence>
<evidence type="ECO:0000256" key="7">
    <source>
        <dbReference type="PIRNR" id="PIRNR001767"/>
    </source>
</evidence>
<dbReference type="GO" id="GO:0016887">
    <property type="term" value="F:ATP hydrolysis activity"/>
    <property type="evidence" value="ECO:0007669"/>
    <property type="project" value="InterPro"/>
</dbReference>
<feature type="compositionally biased region" description="Polar residues" evidence="8">
    <location>
        <begin position="100"/>
        <end position="110"/>
    </location>
</feature>
<evidence type="ECO:0000256" key="2">
    <source>
        <dbReference type="ARBA" id="ARBA00006184"/>
    </source>
</evidence>
<dbReference type="InterPro" id="IPR036388">
    <property type="entry name" value="WH-like_DNA-bd_sf"/>
</dbReference>
<dbReference type="InParanoid" id="A0A1X7UK55"/>
<feature type="region of interest" description="Disordered" evidence="8">
    <location>
        <begin position="43"/>
        <end position="67"/>
    </location>
</feature>
<keyword evidence="5 7" id="KW-0539">Nucleus</keyword>
<dbReference type="SMART" id="SM00382">
    <property type="entry name" value="AAA"/>
    <property type="match status" value="1"/>
</dbReference>
<keyword evidence="4" id="KW-0235">DNA replication</keyword>
<feature type="region of interest" description="Disordered" evidence="8">
    <location>
        <begin position="84"/>
        <end position="119"/>
    </location>
</feature>
<feature type="domain" description="Cdc6 C-terminal" evidence="10">
    <location>
        <begin position="402"/>
        <end position="482"/>
    </location>
</feature>
<dbReference type="SMART" id="SM01074">
    <property type="entry name" value="Cdc6_C"/>
    <property type="match status" value="1"/>
</dbReference>
<comment type="function">
    <text evidence="7">Involved in the initiation of DNA replication. Also participates in checkpoint controls that ensure DNA replication is completed before mitosis is initiated.</text>
</comment>
<dbReference type="InterPro" id="IPR054425">
    <property type="entry name" value="Cdc6_ORC1-like_ATPase_lid"/>
</dbReference>
<evidence type="ECO:0000256" key="1">
    <source>
        <dbReference type="ARBA" id="ARBA00004123"/>
    </source>
</evidence>
<reference evidence="11" key="1">
    <citation type="submission" date="2017-05" db="UniProtKB">
        <authorList>
            <consortium name="EnsemblMetazoa"/>
        </authorList>
    </citation>
    <scope>IDENTIFICATION</scope>
</reference>
<dbReference type="InterPro" id="IPR036390">
    <property type="entry name" value="WH_DNA-bd_sf"/>
</dbReference>
<feature type="domain" description="AAA+ ATPase" evidence="9">
    <location>
        <begin position="157"/>
        <end position="300"/>
    </location>
</feature>
<name>A0A1X7UK55_AMPQE</name>
<dbReference type="CDD" id="cd00009">
    <property type="entry name" value="AAA"/>
    <property type="match status" value="1"/>
</dbReference>
<dbReference type="Pfam" id="PF13401">
    <property type="entry name" value="AAA_22"/>
    <property type="match status" value="1"/>
</dbReference>
<dbReference type="SUPFAM" id="SSF52540">
    <property type="entry name" value="P-loop containing nucleoside triphosphate hydrolases"/>
    <property type="match status" value="1"/>
</dbReference>
<evidence type="ECO:0000256" key="5">
    <source>
        <dbReference type="ARBA" id="ARBA00023242"/>
    </source>
</evidence>
<dbReference type="GO" id="GO:0033314">
    <property type="term" value="P:mitotic DNA replication checkpoint signaling"/>
    <property type="evidence" value="ECO:0007669"/>
    <property type="project" value="TreeGrafter"/>
</dbReference>
<dbReference type="GO" id="GO:0051301">
    <property type="term" value="P:cell division"/>
    <property type="evidence" value="ECO:0007669"/>
    <property type="project" value="UniProtKB-UniRule"/>
</dbReference>
<dbReference type="InterPro" id="IPR015163">
    <property type="entry name" value="Cdc6_C"/>
</dbReference>
<dbReference type="STRING" id="400682.A0A1X7UK55"/>
<dbReference type="Gene3D" id="1.10.8.60">
    <property type="match status" value="1"/>
</dbReference>
<dbReference type="SUPFAM" id="SSF46785">
    <property type="entry name" value="Winged helix' DNA-binding domain"/>
    <property type="match status" value="1"/>
</dbReference>
<dbReference type="PANTHER" id="PTHR10763">
    <property type="entry name" value="CELL DIVISION CONTROL PROTEIN 6-RELATED"/>
    <property type="match status" value="1"/>
</dbReference>
<dbReference type="GO" id="GO:0006270">
    <property type="term" value="P:DNA replication initiation"/>
    <property type="evidence" value="ECO:0007669"/>
    <property type="project" value="UniProtKB-UniRule"/>
</dbReference>
<protein>
    <recommendedName>
        <fullName evidence="7">Cell division control protein</fullName>
    </recommendedName>
</protein>
<organism evidence="11">
    <name type="scientific">Amphimedon queenslandica</name>
    <name type="common">Sponge</name>
    <dbReference type="NCBI Taxonomy" id="400682"/>
    <lineage>
        <taxon>Eukaryota</taxon>
        <taxon>Metazoa</taxon>
        <taxon>Porifera</taxon>
        <taxon>Demospongiae</taxon>
        <taxon>Heteroscleromorpha</taxon>
        <taxon>Haplosclerida</taxon>
        <taxon>Niphatidae</taxon>
        <taxon>Amphimedon</taxon>
    </lineage>
</organism>
<dbReference type="GO" id="GO:0003688">
    <property type="term" value="F:DNA replication origin binding"/>
    <property type="evidence" value="ECO:0007669"/>
    <property type="project" value="TreeGrafter"/>
</dbReference>
<comment type="similarity">
    <text evidence="2 7">Belongs to the CDC6/cdc18 family.</text>
</comment>
<dbReference type="InterPro" id="IPR050311">
    <property type="entry name" value="ORC1/CDC6"/>
</dbReference>
<evidence type="ECO:0000259" key="9">
    <source>
        <dbReference type="SMART" id="SM00382"/>
    </source>
</evidence>
<sequence length="496" mass="55584">MSLYYKSHRLYGNISIAHAHNIIAGWDQISVVQPLDSQYITPPNMSSLRSRQSLKFESTQPRRSGRLKEERVLVEKNVIPLPEKSSQKKLDFPARKRRQASSVTHKSASPTKKDKNDTVLEKAKSAFHSSLPSHLMCRDEEIDHMQLFLHKHMESNSPGAMYVSGPPGTGKTATLMYLLDQIKDNGSDTIILNCMTLTTPQSIFNKIASELGLKKGSEKVIIEHITSSENMILLALDEIDQLDSRGQEILYKLFEWPSLPNSCLILIGIANSLDLTDRLLPRLKAHPHTTPDLLIFPPYTKDEIMLILEDRLSPETSSMIDSMALQFCARKVAAAHGDARKALDICRRAVELFESQMKSEESSEKNKVNISHVSLIIEEVYGGTVKRADVAGSIPLQQKLIACSLLLATRGKSSKDVPLGKLYSTYVKVCKKQELRFESQSEFVSLVNMLEAQSIVTIKRGKEVLLHKVSLHYEESELAHILKDQALLSAVLDKGF</sequence>
<dbReference type="Gene3D" id="1.10.10.10">
    <property type="entry name" value="Winged helix-like DNA-binding domain superfamily/Winged helix DNA-binding domain"/>
    <property type="match status" value="1"/>
</dbReference>
<dbReference type="PANTHER" id="PTHR10763:SF26">
    <property type="entry name" value="CELL DIVISION CONTROL PROTEIN 6 HOMOLOG"/>
    <property type="match status" value="1"/>
</dbReference>
<evidence type="ECO:0000256" key="4">
    <source>
        <dbReference type="ARBA" id="ARBA00022705"/>
    </source>
</evidence>
<dbReference type="EnsemblMetazoa" id="Aqu2.1.27831_001">
    <property type="protein sequence ID" value="Aqu2.1.27831_001"/>
    <property type="gene ID" value="Aqu2.1.27831"/>
</dbReference>
<dbReference type="eggNOG" id="KOG2227">
    <property type="taxonomic scope" value="Eukaryota"/>
</dbReference>
<dbReference type="InterPro" id="IPR027417">
    <property type="entry name" value="P-loop_NTPase"/>
</dbReference>
<dbReference type="Gene3D" id="3.40.50.300">
    <property type="entry name" value="P-loop containing nucleotide triphosphate hydrolases"/>
    <property type="match status" value="1"/>
</dbReference>
<evidence type="ECO:0000256" key="3">
    <source>
        <dbReference type="ARBA" id="ARBA00022618"/>
    </source>
</evidence>
<dbReference type="InterPro" id="IPR049945">
    <property type="entry name" value="AAA_22"/>
</dbReference>
<dbReference type="GO" id="GO:0005634">
    <property type="term" value="C:nucleus"/>
    <property type="evidence" value="ECO:0007669"/>
    <property type="project" value="UniProtKB-SubCell"/>
</dbReference>
<evidence type="ECO:0000313" key="11">
    <source>
        <dbReference type="EnsemblMetazoa" id="Aqu2.1.27831_001"/>
    </source>
</evidence>
<dbReference type="InterPro" id="IPR003593">
    <property type="entry name" value="AAA+_ATPase"/>
</dbReference>
<evidence type="ECO:0000256" key="8">
    <source>
        <dbReference type="SAM" id="MobiDB-lite"/>
    </source>
</evidence>
<dbReference type="AlphaFoldDB" id="A0A1X7UK55"/>
<dbReference type="FunFam" id="3.40.50.300:FF:000547">
    <property type="entry name" value="Cell division control protein"/>
    <property type="match status" value="1"/>
</dbReference>
<evidence type="ECO:0000256" key="6">
    <source>
        <dbReference type="ARBA" id="ARBA00023306"/>
    </source>
</evidence>
<keyword evidence="6" id="KW-0131">Cell cycle</keyword>
<dbReference type="OrthoDB" id="1926878at2759"/>
<dbReference type="PIRSF" id="PIRSF001767">
    <property type="entry name" value="Cdc6"/>
    <property type="match status" value="1"/>
</dbReference>
<accession>A0A1X7UK55</accession>
<comment type="subcellular location">
    <subcellularLocation>
        <location evidence="1 7">Nucleus</location>
    </subcellularLocation>
</comment>
<dbReference type="InterPro" id="IPR016314">
    <property type="entry name" value="Cdc6/18"/>
</dbReference>
<dbReference type="Pfam" id="PF22606">
    <property type="entry name" value="Cdc6-ORC-like_ATPase_lid"/>
    <property type="match status" value="1"/>
</dbReference>
<feature type="compositionally biased region" description="Polar residues" evidence="8">
    <location>
        <begin position="43"/>
        <end position="62"/>
    </location>
</feature>
<proteinExistence type="inferred from homology"/>